<organism evidence="1 2">
    <name type="scientific">Oxalicibacterium faecigallinarum</name>
    <dbReference type="NCBI Taxonomy" id="573741"/>
    <lineage>
        <taxon>Bacteria</taxon>
        <taxon>Pseudomonadati</taxon>
        <taxon>Pseudomonadota</taxon>
        <taxon>Betaproteobacteria</taxon>
        <taxon>Burkholderiales</taxon>
        <taxon>Oxalobacteraceae</taxon>
        <taxon>Oxalicibacterium</taxon>
    </lineage>
</organism>
<dbReference type="Proteomes" id="UP000642180">
    <property type="component" value="Unassembled WGS sequence"/>
</dbReference>
<gene>
    <name evidence="1" type="ORF">GCM10008066_03800</name>
</gene>
<keyword evidence="2" id="KW-1185">Reference proteome</keyword>
<dbReference type="EMBL" id="BMDI01000001">
    <property type="protein sequence ID" value="GGI16406.1"/>
    <property type="molecule type" value="Genomic_DNA"/>
</dbReference>
<name>A0A8J3ATQ9_9BURK</name>
<protein>
    <submittedName>
        <fullName evidence="1">Uncharacterized protein</fullName>
    </submittedName>
</protein>
<sequence>MNKAKLKEEPTSSFVKDRNYKVLAKYWDDNATKQTIDFKGASFMTIWESDQIAEITIGNGPYYGMIELRALSDTSTKVTTFERGTLSSRIQEWADLIKNAP</sequence>
<proteinExistence type="predicted"/>
<reference evidence="2" key="1">
    <citation type="journal article" date="2019" name="Int. J. Syst. Evol. Microbiol.">
        <title>The Global Catalogue of Microorganisms (GCM) 10K type strain sequencing project: providing services to taxonomists for standard genome sequencing and annotation.</title>
        <authorList>
            <consortium name="The Broad Institute Genomics Platform"/>
            <consortium name="The Broad Institute Genome Sequencing Center for Infectious Disease"/>
            <person name="Wu L."/>
            <person name="Ma J."/>
        </authorList>
    </citation>
    <scope>NUCLEOTIDE SEQUENCE [LARGE SCALE GENOMIC DNA]</scope>
    <source>
        <strain evidence="2">CCM 2767</strain>
    </source>
</reference>
<evidence type="ECO:0000313" key="1">
    <source>
        <dbReference type="EMBL" id="GGI16406.1"/>
    </source>
</evidence>
<comment type="caution">
    <text evidence="1">The sequence shown here is derived from an EMBL/GenBank/DDBJ whole genome shotgun (WGS) entry which is preliminary data.</text>
</comment>
<dbReference type="AlphaFoldDB" id="A0A8J3ATQ9"/>
<evidence type="ECO:0000313" key="2">
    <source>
        <dbReference type="Proteomes" id="UP000642180"/>
    </source>
</evidence>
<accession>A0A8J3ATQ9</accession>